<dbReference type="GeneID" id="69022501"/>
<accession>A0A8H4CL15</accession>
<dbReference type="RefSeq" id="XP_045264998.1">
    <property type="nucleotide sequence ID" value="XM_045415184.1"/>
</dbReference>
<dbReference type="AlphaFoldDB" id="A0A8H4CL15"/>
<name>A0A8H4CL15_COLGL</name>
<organism evidence="1 2">
    <name type="scientific">Colletotrichum gloeosporioides</name>
    <name type="common">Anthracnose fungus</name>
    <name type="synonym">Glomerella cingulata</name>
    <dbReference type="NCBI Taxonomy" id="474922"/>
    <lineage>
        <taxon>Eukaryota</taxon>
        <taxon>Fungi</taxon>
        <taxon>Dikarya</taxon>
        <taxon>Ascomycota</taxon>
        <taxon>Pezizomycotina</taxon>
        <taxon>Sordariomycetes</taxon>
        <taxon>Hypocreomycetidae</taxon>
        <taxon>Glomerellales</taxon>
        <taxon>Glomerellaceae</taxon>
        <taxon>Colletotrichum</taxon>
        <taxon>Colletotrichum gloeosporioides species complex</taxon>
    </lineage>
</organism>
<sequence>MLPYASVSFSTHDAARDWLRIPLHAVCTTAKMSPLRSDHRASREILGGAGGQRSHRTGLPDICKPLRNHPETHASRRGDGHRFPSDHQIEGLQGFRVSLTVRCFKVVSMVAFSSVCVSEV</sequence>
<reference evidence="1" key="2">
    <citation type="submission" date="2020-03" db="EMBL/GenBank/DDBJ databases">
        <authorList>
            <person name="Fu F.-F."/>
            <person name="Chen J."/>
        </authorList>
    </citation>
    <scope>NUCLEOTIDE SEQUENCE</scope>
    <source>
        <strain evidence="1">Lc1</strain>
    </source>
</reference>
<dbReference type="Proteomes" id="UP000613401">
    <property type="component" value="Unassembled WGS sequence"/>
</dbReference>
<evidence type="ECO:0000313" key="2">
    <source>
        <dbReference type="Proteomes" id="UP000613401"/>
    </source>
</evidence>
<protein>
    <submittedName>
        <fullName evidence="1">Uncharacterized protein</fullName>
    </submittedName>
</protein>
<comment type="caution">
    <text evidence="1">The sequence shown here is derived from an EMBL/GenBank/DDBJ whole genome shotgun (WGS) entry which is preliminary data.</text>
</comment>
<keyword evidence="2" id="KW-1185">Reference proteome</keyword>
<evidence type="ECO:0000313" key="1">
    <source>
        <dbReference type="EMBL" id="KAF3805839.1"/>
    </source>
</evidence>
<proteinExistence type="predicted"/>
<dbReference type="EMBL" id="WVTB01000039">
    <property type="protein sequence ID" value="KAF3805839.1"/>
    <property type="molecule type" value="Genomic_DNA"/>
</dbReference>
<reference evidence="1" key="1">
    <citation type="journal article" date="2020" name="Phytopathology">
        <title>Genome sequence and comparative analysis of Colletotrichum gloeosporioides isolated from Liriodendron leaves.</title>
        <authorList>
            <person name="Fu F.F."/>
            <person name="Hao Z."/>
            <person name="Wang P."/>
            <person name="Lu Y."/>
            <person name="Xue L.J."/>
            <person name="Wei G."/>
            <person name="Tian Y."/>
            <person name="Baishi H."/>
            <person name="Xu H."/>
            <person name="Shi J."/>
            <person name="Cheng T."/>
            <person name="Wang G."/>
            <person name="Yi Y."/>
            <person name="Chen J."/>
        </authorList>
    </citation>
    <scope>NUCLEOTIDE SEQUENCE</scope>
    <source>
        <strain evidence="1">Lc1</strain>
    </source>
</reference>
<gene>
    <name evidence="1" type="ORF">GCG54_00015398</name>
</gene>